<proteinExistence type="predicted"/>
<feature type="domain" description="MgtC/SapB/SrpB/YhiD N-terminal" evidence="2">
    <location>
        <begin position="14"/>
        <end position="138"/>
    </location>
</feature>
<sequence length="420" mass="44663">MNGFVDAKQITLMGIALAIGLLIGAERGWKSREAKDGERIAGLRTYGLTGLLGGGAGLLSQYLDAIVLGFIFLGFSITVATAYTVQRNNSEDASITSLITMLLTFILGVFATLEHVDLAASIAVLTAILLRYKEALHGWLKKLEKKELHAALQLLLISVVLLPILPDRGYGPWQALNPYEIWWMVVLIASISFSGYFAMKIAGPSRGVILTALAAGMASSTALTLHYARLSQKQETMRNLLAAGILLACGTMFPRVLLVSSLINPALFSKLLVPMSVMMAVVLLSSLVIWHKKAAQTPAKMTHLINPLELKSALFFGALLVLVILLSKAAIDYFGEAGIYLMAMISGIADVDPINLALSRMSTSDLSVNLAALGIVIAASSNTLVKALLASFIGGPGLGMRVLLPLLAASAVGLTTAWLM</sequence>
<dbReference type="Pfam" id="PF13194">
    <property type="entry name" value="DUF4010"/>
    <property type="match status" value="1"/>
</dbReference>
<keyword evidence="1" id="KW-0812">Transmembrane</keyword>
<name>A0AB33Z587_9GAMM</name>
<feature type="transmembrane region" description="Helical" evidence="1">
    <location>
        <begin position="181"/>
        <end position="202"/>
    </location>
</feature>
<feature type="transmembrane region" description="Helical" evidence="1">
    <location>
        <begin position="97"/>
        <end position="130"/>
    </location>
</feature>
<feature type="transmembrane region" description="Helical" evidence="1">
    <location>
        <begin position="399"/>
        <end position="419"/>
    </location>
</feature>
<comment type="caution">
    <text evidence="4">The sequence shown here is derived from an EMBL/GenBank/DDBJ whole genome shotgun (WGS) entry which is preliminary data.</text>
</comment>
<keyword evidence="1" id="KW-1133">Transmembrane helix</keyword>
<feature type="transmembrane region" description="Helical" evidence="1">
    <location>
        <begin position="240"/>
        <end position="259"/>
    </location>
</feature>
<dbReference type="InterPro" id="IPR049177">
    <property type="entry name" value="MgtC_SapB_SrpB_YhiD_N"/>
</dbReference>
<feature type="transmembrane region" description="Helical" evidence="1">
    <location>
        <begin position="12"/>
        <end position="29"/>
    </location>
</feature>
<feature type="transmembrane region" description="Helical" evidence="1">
    <location>
        <begin position="41"/>
        <end position="59"/>
    </location>
</feature>
<dbReference type="Pfam" id="PF02308">
    <property type="entry name" value="MgtC"/>
    <property type="match status" value="1"/>
</dbReference>
<keyword evidence="1" id="KW-0472">Membrane</keyword>
<feature type="transmembrane region" description="Helical" evidence="1">
    <location>
        <begin position="65"/>
        <end position="85"/>
    </location>
</feature>
<feature type="transmembrane region" description="Helical" evidence="1">
    <location>
        <begin position="312"/>
        <end position="331"/>
    </location>
</feature>
<dbReference type="PANTHER" id="PTHR39084">
    <property type="entry name" value="MEMBRANE PROTEIN-RELATED"/>
    <property type="match status" value="1"/>
</dbReference>
<evidence type="ECO:0000313" key="4">
    <source>
        <dbReference type="EMBL" id="EPD14017.1"/>
    </source>
</evidence>
<evidence type="ECO:0000313" key="5">
    <source>
        <dbReference type="Proteomes" id="UP000015462"/>
    </source>
</evidence>
<feature type="transmembrane region" description="Helical" evidence="1">
    <location>
        <begin position="208"/>
        <end position="228"/>
    </location>
</feature>
<dbReference type="EMBL" id="ASHL01000001">
    <property type="protein sequence ID" value="EPD14017.1"/>
    <property type="molecule type" value="Genomic_DNA"/>
</dbReference>
<evidence type="ECO:0008006" key="6">
    <source>
        <dbReference type="Google" id="ProtNLM"/>
    </source>
</evidence>
<evidence type="ECO:0000259" key="2">
    <source>
        <dbReference type="Pfam" id="PF02308"/>
    </source>
</evidence>
<protein>
    <recommendedName>
        <fullName evidence="6">DUF4010 domain-containing protein</fullName>
    </recommendedName>
</protein>
<accession>A0AB33Z587</accession>
<evidence type="ECO:0000259" key="3">
    <source>
        <dbReference type="Pfam" id="PF13194"/>
    </source>
</evidence>
<feature type="transmembrane region" description="Helical" evidence="1">
    <location>
        <begin position="370"/>
        <end position="393"/>
    </location>
</feature>
<dbReference type="AlphaFoldDB" id="A0AB33Z587"/>
<feature type="domain" description="DUF4010" evidence="3">
    <location>
        <begin position="186"/>
        <end position="394"/>
    </location>
</feature>
<dbReference type="PANTHER" id="PTHR39084:SF1">
    <property type="entry name" value="DUF4010 DOMAIN-CONTAINING PROTEIN"/>
    <property type="match status" value="1"/>
</dbReference>
<organism evidence="4 5">
    <name type="scientific">Cycloclasticus pugetii</name>
    <dbReference type="NCBI Taxonomy" id="34068"/>
    <lineage>
        <taxon>Bacteria</taxon>
        <taxon>Pseudomonadati</taxon>
        <taxon>Pseudomonadota</taxon>
        <taxon>Gammaproteobacteria</taxon>
        <taxon>Thiotrichales</taxon>
        <taxon>Piscirickettsiaceae</taxon>
        <taxon>Cycloclasticus</taxon>
    </lineage>
</organism>
<dbReference type="InterPro" id="IPR025105">
    <property type="entry name" value="DUF4010"/>
</dbReference>
<gene>
    <name evidence="4" type="ORF">L196_00920</name>
</gene>
<dbReference type="RefSeq" id="WP_016389586.1">
    <property type="nucleotide sequence ID" value="NZ_KE646805.1"/>
</dbReference>
<dbReference type="Proteomes" id="UP000015462">
    <property type="component" value="Unassembled WGS sequence"/>
</dbReference>
<evidence type="ECO:0000256" key="1">
    <source>
        <dbReference type="SAM" id="Phobius"/>
    </source>
</evidence>
<keyword evidence="5" id="KW-1185">Reference proteome</keyword>
<reference evidence="4 5" key="1">
    <citation type="journal article" date="2013" name="Genome Announc.">
        <title>Genome Sequence of the Pyrene- and Fluoranthene-Degrading Bacterium Cycloclasticus sp. Strain PY97M.</title>
        <authorList>
            <person name="Cui Z."/>
            <person name="Xu G."/>
            <person name="Li Q."/>
            <person name="Gao W."/>
            <person name="Zheng L."/>
        </authorList>
    </citation>
    <scope>NUCLEOTIDE SEQUENCE [LARGE SCALE GENOMIC DNA]</scope>
    <source>
        <strain evidence="4 5">PY97M</strain>
    </source>
</reference>
<feature type="transmembrane region" description="Helical" evidence="1">
    <location>
        <begin position="150"/>
        <end position="169"/>
    </location>
</feature>
<feature type="transmembrane region" description="Helical" evidence="1">
    <location>
        <begin position="271"/>
        <end position="291"/>
    </location>
</feature>